<keyword evidence="3" id="KW-1185">Reference proteome</keyword>
<comment type="caution">
    <text evidence="2">The sequence shown here is derived from an EMBL/GenBank/DDBJ whole genome shotgun (WGS) entry which is preliminary data.</text>
</comment>
<feature type="region of interest" description="Disordered" evidence="1">
    <location>
        <begin position="114"/>
        <end position="133"/>
    </location>
</feature>
<gene>
    <name evidence="2" type="ORF">QFZ34_002214</name>
</gene>
<evidence type="ECO:0000313" key="2">
    <source>
        <dbReference type="EMBL" id="MDQ0997032.1"/>
    </source>
</evidence>
<dbReference type="RefSeq" id="WP_307280524.1">
    <property type="nucleotide sequence ID" value="NZ_JAUSZT010000003.1"/>
</dbReference>
<proteinExistence type="predicted"/>
<evidence type="ECO:0000256" key="1">
    <source>
        <dbReference type="SAM" id="MobiDB-lite"/>
    </source>
</evidence>
<accession>A0ABU0S8E4</accession>
<dbReference type="Proteomes" id="UP001237780">
    <property type="component" value="Unassembled WGS sequence"/>
</dbReference>
<name>A0ABU0S8E4_9HYPH</name>
<reference evidence="2 3" key="1">
    <citation type="submission" date="2023-07" db="EMBL/GenBank/DDBJ databases">
        <title>Comparative genomics of wheat-associated soil bacteria to identify genetic determinants of phenazine resistance.</title>
        <authorList>
            <person name="Mouncey N."/>
        </authorList>
    </citation>
    <scope>NUCLEOTIDE SEQUENCE [LARGE SCALE GENOMIC DNA]</scope>
    <source>
        <strain evidence="2 3">W4I11</strain>
    </source>
</reference>
<dbReference type="EMBL" id="JAUSZT010000003">
    <property type="protein sequence ID" value="MDQ0997032.1"/>
    <property type="molecule type" value="Genomic_DNA"/>
</dbReference>
<evidence type="ECO:0008006" key="4">
    <source>
        <dbReference type="Google" id="ProtNLM"/>
    </source>
</evidence>
<evidence type="ECO:0000313" key="3">
    <source>
        <dbReference type="Proteomes" id="UP001237780"/>
    </source>
</evidence>
<protein>
    <recommendedName>
        <fullName evidence="4">Integrase</fullName>
    </recommendedName>
</protein>
<sequence>MATGLVHPHPRAKMTDAKPLIFLHKETALPFSKSPGLSSTNIDWQVISKAQNLASACLQRHPKDHEHSQRLARSIVDLYRRGISDPGVLSTLAINREKALEIREQKDMRVAKRLEQQERRKAYVPKQSQPQVE</sequence>
<organism evidence="2 3">
    <name type="scientific">Phyllobacterium ifriqiyense</name>
    <dbReference type="NCBI Taxonomy" id="314238"/>
    <lineage>
        <taxon>Bacteria</taxon>
        <taxon>Pseudomonadati</taxon>
        <taxon>Pseudomonadota</taxon>
        <taxon>Alphaproteobacteria</taxon>
        <taxon>Hyphomicrobiales</taxon>
        <taxon>Phyllobacteriaceae</taxon>
        <taxon>Phyllobacterium</taxon>
    </lineage>
</organism>